<dbReference type="Proteomes" id="UP001604336">
    <property type="component" value="Unassembled WGS sequence"/>
</dbReference>
<accession>A0ABD1S8S8</accession>
<organism evidence="2 3">
    <name type="scientific">Abeliophyllum distichum</name>
    <dbReference type="NCBI Taxonomy" id="126358"/>
    <lineage>
        <taxon>Eukaryota</taxon>
        <taxon>Viridiplantae</taxon>
        <taxon>Streptophyta</taxon>
        <taxon>Embryophyta</taxon>
        <taxon>Tracheophyta</taxon>
        <taxon>Spermatophyta</taxon>
        <taxon>Magnoliopsida</taxon>
        <taxon>eudicotyledons</taxon>
        <taxon>Gunneridae</taxon>
        <taxon>Pentapetalae</taxon>
        <taxon>asterids</taxon>
        <taxon>lamiids</taxon>
        <taxon>Lamiales</taxon>
        <taxon>Oleaceae</taxon>
        <taxon>Forsythieae</taxon>
        <taxon>Abeliophyllum</taxon>
    </lineage>
</organism>
<feature type="compositionally biased region" description="Polar residues" evidence="1">
    <location>
        <begin position="100"/>
        <end position="109"/>
    </location>
</feature>
<evidence type="ECO:0000256" key="1">
    <source>
        <dbReference type="SAM" id="MobiDB-lite"/>
    </source>
</evidence>
<feature type="compositionally biased region" description="Basic and acidic residues" evidence="1">
    <location>
        <begin position="39"/>
        <end position="50"/>
    </location>
</feature>
<name>A0ABD1S8S8_9LAMI</name>
<reference evidence="3" key="1">
    <citation type="submission" date="2024-07" db="EMBL/GenBank/DDBJ databases">
        <title>Two chromosome-level genome assemblies of Korean endemic species Abeliophyllum distichum and Forsythia ovata (Oleaceae).</title>
        <authorList>
            <person name="Jang H."/>
        </authorList>
    </citation>
    <scope>NUCLEOTIDE SEQUENCE [LARGE SCALE GENOMIC DNA]</scope>
</reference>
<dbReference type="EMBL" id="JBFOLK010000007">
    <property type="protein sequence ID" value="KAL2497148.1"/>
    <property type="molecule type" value="Genomic_DNA"/>
</dbReference>
<evidence type="ECO:0000313" key="3">
    <source>
        <dbReference type="Proteomes" id="UP001604336"/>
    </source>
</evidence>
<gene>
    <name evidence="2" type="ORF">Adt_22698</name>
</gene>
<feature type="region of interest" description="Disordered" evidence="1">
    <location>
        <begin position="23"/>
        <end position="57"/>
    </location>
</feature>
<protein>
    <submittedName>
        <fullName evidence="2">Uncharacterized protein</fullName>
    </submittedName>
</protein>
<evidence type="ECO:0000313" key="2">
    <source>
        <dbReference type="EMBL" id="KAL2497148.1"/>
    </source>
</evidence>
<feature type="compositionally biased region" description="Polar residues" evidence="1">
    <location>
        <begin position="23"/>
        <end position="35"/>
    </location>
</feature>
<keyword evidence="3" id="KW-1185">Reference proteome</keyword>
<sequence length="154" mass="17525">MQILYYNYTPTPRQPLKECTLTTGRGQLNGQTSPGEHNGWGKREEEDRACRSGRSGGRRFEVERKEGEQEYAHNNVVKGRWGLEVSVDNGISPSGRKGKNNSVQKITQQAREENEGRWRSGRRGVEDFKSGMEEESKIVHEVRQWNENGVGFGT</sequence>
<proteinExistence type="predicted"/>
<dbReference type="AlphaFoldDB" id="A0ABD1S8S8"/>
<feature type="region of interest" description="Disordered" evidence="1">
    <location>
        <begin position="88"/>
        <end position="135"/>
    </location>
</feature>
<comment type="caution">
    <text evidence="2">The sequence shown here is derived from an EMBL/GenBank/DDBJ whole genome shotgun (WGS) entry which is preliminary data.</text>
</comment>
<feature type="compositionally biased region" description="Basic and acidic residues" evidence="1">
    <location>
        <begin position="110"/>
        <end position="135"/>
    </location>
</feature>